<dbReference type="GO" id="GO:0005975">
    <property type="term" value="P:carbohydrate metabolic process"/>
    <property type="evidence" value="ECO:0007669"/>
    <property type="project" value="InterPro"/>
</dbReference>
<dbReference type="GO" id="GO:0016301">
    <property type="term" value="F:kinase activity"/>
    <property type="evidence" value="ECO:0007669"/>
    <property type="project" value="InterPro"/>
</dbReference>
<evidence type="ECO:0000313" key="2">
    <source>
        <dbReference type="EMBL" id="TBT96160.1"/>
    </source>
</evidence>
<proteinExistence type="predicted"/>
<reference evidence="2 3" key="1">
    <citation type="submission" date="2019-01" db="EMBL/GenBank/DDBJ databases">
        <title>Lactibacter flavus gen. nov., sp. nov., a novel bacterium of the family Propionibacteriaceae isolated from raw milk and dairy products.</title>
        <authorList>
            <person name="Huptas C."/>
            <person name="Wenning M."/>
            <person name="Breitenwieser F."/>
            <person name="Doll E."/>
            <person name="Von Neubeck M."/>
            <person name="Busse H.-J."/>
            <person name="Scherer S."/>
        </authorList>
    </citation>
    <scope>NUCLEOTIDE SEQUENCE [LARGE SCALE GENOMIC DNA]</scope>
    <source>
        <strain evidence="2 3">DSM 22130</strain>
    </source>
</reference>
<comment type="caution">
    <text evidence="2">The sequence shown here is derived from an EMBL/GenBank/DDBJ whole genome shotgun (WGS) entry which is preliminary data.</text>
</comment>
<dbReference type="Proteomes" id="UP000291933">
    <property type="component" value="Unassembled WGS sequence"/>
</dbReference>
<sequence length="99" mass="10219">MRLIEALGGPEVRVVHLVGGGSRNELLCQLTADACGLPVVAGPVEASAQGNVVVQARAMGAVSGDLTALRRLIARGSELKRYNPTGSRTVWAAAEARLA</sequence>
<organism evidence="2 3">
    <name type="scientific">Propioniciclava tarda</name>
    <dbReference type="NCBI Taxonomy" id="433330"/>
    <lineage>
        <taxon>Bacteria</taxon>
        <taxon>Bacillati</taxon>
        <taxon>Actinomycetota</taxon>
        <taxon>Actinomycetes</taxon>
        <taxon>Propionibacteriales</taxon>
        <taxon>Propionibacteriaceae</taxon>
        <taxon>Propioniciclava</taxon>
    </lineage>
</organism>
<protein>
    <recommendedName>
        <fullName evidence="1">Carbohydrate kinase FGGY C-terminal domain-containing protein</fullName>
    </recommendedName>
</protein>
<dbReference type="Gene3D" id="3.30.420.40">
    <property type="match status" value="1"/>
</dbReference>
<dbReference type="RefSeq" id="WP_131170573.1">
    <property type="nucleotide sequence ID" value="NZ_FXTL01000001.1"/>
</dbReference>
<dbReference type="InterPro" id="IPR043129">
    <property type="entry name" value="ATPase_NBD"/>
</dbReference>
<feature type="domain" description="Carbohydrate kinase FGGY C-terminal" evidence="1">
    <location>
        <begin position="5"/>
        <end position="59"/>
    </location>
</feature>
<evidence type="ECO:0000259" key="1">
    <source>
        <dbReference type="Pfam" id="PF02782"/>
    </source>
</evidence>
<dbReference type="AlphaFoldDB" id="A0A4Q9KQ36"/>
<gene>
    <name evidence="2" type="ORF">ET996_00350</name>
</gene>
<dbReference type="SUPFAM" id="SSF53067">
    <property type="entry name" value="Actin-like ATPase domain"/>
    <property type="match status" value="1"/>
</dbReference>
<evidence type="ECO:0000313" key="3">
    <source>
        <dbReference type="Proteomes" id="UP000291933"/>
    </source>
</evidence>
<keyword evidence="3" id="KW-1185">Reference proteome</keyword>
<dbReference type="OrthoDB" id="9761504at2"/>
<dbReference type="EMBL" id="SDMR01000001">
    <property type="protein sequence ID" value="TBT96160.1"/>
    <property type="molecule type" value="Genomic_DNA"/>
</dbReference>
<dbReference type="InterPro" id="IPR018485">
    <property type="entry name" value="FGGY_C"/>
</dbReference>
<name>A0A4Q9KQ36_PROTD</name>
<dbReference type="Pfam" id="PF02782">
    <property type="entry name" value="FGGY_C"/>
    <property type="match status" value="1"/>
</dbReference>
<accession>A0A4Q9KQ36</accession>